<keyword evidence="10" id="KW-1185">Reference proteome</keyword>
<proteinExistence type="inferred from homology"/>
<dbReference type="OrthoDB" id="9779930at2"/>
<dbReference type="Proteomes" id="UP000527860">
    <property type="component" value="Unassembled WGS sequence"/>
</dbReference>
<protein>
    <submittedName>
        <fullName evidence="8">Transposase</fullName>
    </submittedName>
</protein>
<dbReference type="GO" id="GO:0003677">
    <property type="term" value="F:DNA binding"/>
    <property type="evidence" value="ECO:0007669"/>
    <property type="project" value="UniProtKB-KW"/>
</dbReference>
<name>A0A0C2HPP7_9STAP</name>
<evidence type="ECO:0000256" key="4">
    <source>
        <dbReference type="ARBA" id="ARBA00023125"/>
    </source>
</evidence>
<evidence type="ECO:0000313" key="7">
    <source>
        <dbReference type="EMBL" id="KIH71486.1"/>
    </source>
</evidence>
<evidence type="ECO:0000256" key="6">
    <source>
        <dbReference type="SAM" id="MobiDB-lite"/>
    </source>
</evidence>
<comment type="function">
    <text evidence="1">Required for the transposition of the insertion element.</text>
</comment>
<keyword evidence="5" id="KW-0233">DNA recombination</keyword>
<dbReference type="InterPro" id="IPR001207">
    <property type="entry name" value="Transposase_mutator"/>
</dbReference>
<evidence type="ECO:0000256" key="5">
    <source>
        <dbReference type="ARBA" id="ARBA00023172"/>
    </source>
</evidence>
<evidence type="ECO:0000313" key="10">
    <source>
        <dbReference type="Proteomes" id="UP000527860"/>
    </source>
</evidence>
<accession>A0A0C2HPP7</accession>
<keyword evidence="4" id="KW-0238">DNA-binding</keyword>
<evidence type="ECO:0000256" key="3">
    <source>
        <dbReference type="ARBA" id="ARBA00022578"/>
    </source>
</evidence>
<dbReference type="EMBL" id="JXII01000002">
    <property type="protein sequence ID" value="KIH71486.1"/>
    <property type="molecule type" value="Genomic_DNA"/>
</dbReference>
<reference evidence="8" key="3">
    <citation type="submission" date="2020-04" db="EMBL/GenBank/DDBJ databases">
        <authorList>
            <person name="Tanveer F."/>
            <person name="Xie Y."/>
            <person name="Shinwari Z.K."/>
        </authorList>
    </citation>
    <scope>NUCLEOTIDE SEQUENCE</scope>
    <source>
        <strain evidence="8">MOSEL-ME25</strain>
    </source>
</reference>
<evidence type="ECO:0000256" key="1">
    <source>
        <dbReference type="ARBA" id="ARBA00002190"/>
    </source>
</evidence>
<dbReference type="GO" id="GO:0006313">
    <property type="term" value="P:DNA transposition"/>
    <property type="evidence" value="ECO:0007669"/>
    <property type="project" value="InterPro"/>
</dbReference>
<dbReference type="GO" id="GO:0004803">
    <property type="term" value="F:transposase activity"/>
    <property type="evidence" value="ECO:0007669"/>
    <property type="project" value="InterPro"/>
</dbReference>
<dbReference type="Proteomes" id="UP000031546">
    <property type="component" value="Unassembled WGS sequence"/>
</dbReference>
<feature type="region of interest" description="Disordered" evidence="6">
    <location>
        <begin position="47"/>
        <end position="67"/>
    </location>
</feature>
<comment type="caution">
    <text evidence="7">The sequence shown here is derived from an EMBL/GenBank/DDBJ whole genome shotgun (WGS) entry which is preliminary data.</text>
</comment>
<comment type="similarity">
    <text evidence="2">Belongs to the transposase mutator family.</text>
</comment>
<reference evidence="7 9" key="1">
    <citation type="submission" date="2015-01" db="EMBL/GenBank/DDBJ databases">
        <title>Genome sequences of high lactate-tolerant strain Salinicoccus roseus W12 with industrial interest.</title>
        <authorList>
            <person name="Wang H."/>
            <person name="Yu B."/>
        </authorList>
    </citation>
    <scope>NUCLEOTIDE SEQUENCE [LARGE SCALE GENOMIC DNA]</scope>
    <source>
        <strain evidence="7 9">W12</strain>
    </source>
</reference>
<evidence type="ECO:0000256" key="2">
    <source>
        <dbReference type="ARBA" id="ARBA00010961"/>
    </source>
</evidence>
<dbReference type="EMBL" id="JABEVU030000001">
    <property type="protein sequence ID" value="MDB0579561.1"/>
    <property type="molecule type" value="Genomic_DNA"/>
</dbReference>
<reference evidence="10" key="2">
    <citation type="submission" date="2020-04" db="EMBL/GenBank/DDBJ databases">
        <title>Genome analysis and biological profiling of marine Cellulosimicrobium funkei MOSEL-ME6.</title>
        <authorList>
            <person name="Tanveer F."/>
            <person name="Xie Y."/>
            <person name="Shinwari Z.K."/>
        </authorList>
    </citation>
    <scope>NUCLEOTIDE SEQUENCE [LARGE SCALE GENOMIC DNA]</scope>
    <source>
        <strain evidence="10">MOSEL-ME25</strain>
    </source>
</reference>
<organism evidence="7 9">
    <name type="scientific">Salinicoccus roseus</name>
    <dbReference type="NCBI Taxonomy" id="45670"/>
    <lineage>
        <taxon>Bacteria</taxon>
        <taxon>Bacillati</taxon>
        <taxon>Bacillota</taxon>
        <taxon>Bacilli</taxon>
        <taxon>Bacillales</taxon>
        <taxon>Staphylococcaceae</taxon>
        <taxon>Salinicoccus</taxon>
    </lineage>
</organism>
<reference evidence="8 10" key="4">
    <citation type="submission" date="2022-12" db="EMBL/GenBank/DDBJ databases">
        <title>Genome analysis and biological profiling of marine Salinicoccus roseus MOSEL-ME25.</title>
        <authorList>
            <person name="Mirza F.T."/>
            <person name="Xie Y."/>
            <person name="Shinwari Z.K."/>
        </authorList>
    </citation>
    <scope>NUCLEOTIDE SEQUENCE [LARGE SCALE GENOMIC DNA]</scope>
    <source>
        <strain evidence="8 10">MOSEL-ME25</strain>
    </source>
</reference>
<dbReference type="AlphaFoldDB" id="A0A0C2HPP7"/>
<dbReference type="Pfam" id="PF00872">
    <property type="entry name" value="Transposase_mut"/>
    <property type="match status" value="1"/>
</dbReference>
<sequence>MTQLKFNLDMDELTEQILNSNLNAATKGLAVAIFNAYMEAERDAHVQAKTRERSEERQDMRNCELEA</sequence>
<gene>
    <name evidence="8" type="ORF">F7P68_0003385</name>
    <name evidence="7" type="ORF">SN16_02085</name>
</gene>
<evidence type="ECO:0000313" key="8">
    <source>
        <dbReference type="EMBL" id="MDB0579561.1"/>
    </source>
</evidence>
<evidence type="ECO:0000313" key="9">
    <source>
        <dbReference type="Proteomes" id="UP000031546"/>
    </source>
</evidence>
<keyword evidence="3" id="KW-0815">Transposition</keyword>